<dbReference type="AlphaFoldDB" id="A0A382XSM7"/>
<protein>
    <submittedName>
        <fullName evidence="1">Uncharacterized protein</fullName>
    </submittedName>
</protein>
<organism evidence="1">
    <name type="scientific">marine metagenome</name>
    <dbReference type="NCBI Taxonomy" id="408172"/>
    <lineage>
        <taxon>unclassified sequences</taxon>
        <taxon>metagenomes</taxon>
        <taxon>ecological metagenomes</taxon>
    </lineage>
</organism>
<feature type="non-terminal residue" evidence="1">
    <location>
        <position position="1"/>
    </location>
</feature>
<sequence>IAFILVVAVVPLIYMGDDAINRLTCKPVDSYMCAGWEVDRL</sequence>
<evidence type="ECO:0000313" key="1">
    <source>
        <dbReference type="EMBL" id="SVD73665.1"/>
    </source>
</evidence>
<proteinExistence type="predicted"/>
<name>A0A382XSM7_9ZZZZ</name>
<dbReference type="EMBL" id="UINC01169897">
    <property type="protein sequence ID" value="SVD73665.1"/>
    <property type="molecule type" value="Genomic_DNA"/>
</dbReference>
<accession>A0A382XSM7</accession>
<gene>
    <name evidence="1" type="ORF">METZ01_LOCUS426519</name>
</gene>
<reference evidence="1" key="1">
    <citation type="submission" date="2018-05" db="EMBL/GenBank/DDBJ databases">
        <authorList>
            <person name="Lanie J.A."/>
            <person name="Ng W.-L."/>
            <person name="Kazmierczak K.M."/>
            <person name="Andrzejewski T.M."/>
            <person name="Davidsen T.M."/>
            <person name="Wayne K.J."/>
            <person name="Tettelin H."/>
            <person name="Glass J.I."/>
            <person name="Rusch D."/>
            <person name="Podicherti R."/>
            <person name="Tsui H.-C.T."/>
            <person name="Winkler M.E."/>
        </authorList>
    </citation>
    <scope>NUCLEOTIDE SEQUENCE</scope>
</reference>